<dbReference type="AlphaFoldDB" id="A0A1H9M8A2"/>
<dbReference type="EMBL" id="FOGC01000014">
    <property type="protein sequence ID" value="SER19934.1"/>
    <property type="molecule type" value="Genomic_DNA"/>
</dbReference>
<dbReference type="Proteomes" id="UP000242515">
    <property type="component" value="Unassembled WGS sequence"/>
</dbReference>
<evidence type="ECO:0000313" key="1">
    <source>
        <dbReference type="EMBL" id="SER19934.1"/>
    </source>
</evidence>
<accession>A0A1H9M8A2</accession>
<dbReference type="OrthoDB" id="6518583at2"/>
<gene>
    <name evidence="1" type="ORF">SAMN05216522_1142</name>
</gene>
<evidence type="ECO:0000313" key="2">
    <source>
        <dbReference type="Proteomes" id="UP000242515"/>
    </source>
</evidence>
<name>A0A1H9M8A2_9GAMM</name>
<organism evidence="1 2">
    <name type="scientific">Rosenbergiella nectarea</name>
    <dbReference type="NCBI Taxonomy" id="988801"/>
    <lineage>
        <taxon>Bacteria</taxon>
        <taxon>Pseudomonadati</taxon>
        <taxon>Pseudomonadota</taxon>
        <taxon>Gammaproteobacteria</taxon>
        <taxon>Enterobacterales</taxon>
        <taxon>Erwiniaceae</taxon>
        <taxon>Rosenbergiella</taxon>
    </lineage>
</organism>
<proteinExistence type="predicted"/>
<protein>
    <submittedName>
        <fullName evidence="1">Uncharacterized protein</fullName>
    </submittedName>
</protein>
<reference evidence="2" key="1">
    <citation type="submission" date="2016-10" db="EMBL/GenBank/DDBJ databases">
        <authorList>
            <person name="Varghese N."/>
            <person name="Submissions S."/>
        </authorList>
    </citation>
    <scope>NUCLEOTIDE SEQUENCE [LARGE SCALE GENOMIC DNA]</scope>
    <source>
        <strain evidence="2">8N4</strain>
    </source>
</reference>
<dbReference type="RefSeq" id="WP_092677978.1">
    <property type="nucleotide sequence ID" value="NZ_FOGC01000014.1"/>
</dbReference>
<sequence length="228" mass="26552">MIKRLFFPVRIIAWLSGPPALIRLIPWRYRRARNIVERLNTLIRRLPLPLVDARELEGYPWCFVMPESERLYKSYIVGAFLPPVSPNVGVSQLLYVRISHRRILKQLVSPIGLPFWLARVLLPLLHGGASTLQRKEIHEACFMLSGLKQVQVNGKLADWLPAQSPLFSQLCSVRCEADEWLNELHGVCHMPWFNWPRCTASDMSVWFWRQSRFGRVLDSQHYQNGTSH</sequence>
<dbReference type="STRING" id="988801.SAMN05216522_1142"/>
<keyword evidence="2" id="KW-1185">Reference proteome</keyword>